<dbReference type="Pfam" id="PF07728">
    <property type="entry name" value="AAA_5"/>
    <property type="match status" value="1"/>
</dbReference>
<dbReference type="InterPro" id="IPR026983">
    <property type="entry name" value="DHC"/>
</dbReference>
<dbReference type="GO" id="GO:0045505">
    <property type="term" value="F:dynein intermediate chain binding"/>
    <property type="evidence" value="ECO:0007669"/>
    <property type="project" value="InterPro"/>
</dbReference>
<dbReference type="Pfam" id="PF22597">
    <property type="entry name" value="DYN_lid"/>
    <property type="match status" value="1"/>
</dbReference>
<name>A0A8S4D5Q8_PLUXY</name>
<dbReference type="Gene3D" id="1.20.920.30">
    <property type="match status" value="1"/>
</dbReference>
<reference evidence="6" key="1">
    <citation type="submission" date="2020-11" db="EMBL/GenBank/DDBJ databases">
        <authorList>
            <person name="Whiteford S."/>
        </authorList>
    </citation>
    <scope>NUCLEOTIDE SEQUENCE</scope>
</reference>
<dbReference type="GO" id="GO:0035721">
    <property type="term" value="P:intraciliary retrograde transport"/>
    <property type="evidence" value="ECO:0007669"/>
    <property type="project" value="TreeGrafter"/>
</dbReference>
<feature type="coiled-coil region" evidence="1">
    <location>
        <begin position="867"/>
        <end position="940"/>
    </location>
</feature>
<sequence length="1586" mass="175657">MYKSVSRASLLGRVDLDTRQWTDGVISATALEVAGQADDVWSWVVCDGDIDPEWVEALNSVLDDNHLLTLPSGWRIQFGPNVNFIFETHSLEHASPATVSRMGIILLSEENSCAEEMLNSWMEKVEIDNEIAKMALPLLQKVIKKCMQWFSTHRSDVIMKVYNVSMVRQIITQFEYIAANVGVSVMNTSPEELVYMAVQRGAMSVLKDNAVASFQDEVFYILFGGYIAANVGVSVMNTGPEELVYLAVQRGAMSVLKDSAVASFQDEMSELLGLPPVSIQSVAEWRDEVYLSSRLHRSEPAVRAVIGSLDSHLLIIGPAASAKNLLAEYVLKDTNTSLVITIDCTPILEPEDIINELKRHNLVRSGGTGSSRVGAILFVRSLHRARVDAWGSSAVHAMLLQIMQHGGFSAINSAADGGGVTYCRLQRTTLVMTSHCAALCPRLLAALRTLAIPEPDDDELSELASNYLKQSVDRNIAEKDMANVTKQILAMFKKITETFYSQPHYSWTASDLKRWCENVKWYSPSKTEELLLAVAAEANNIFRDRLVTDTEKERYHSILKRYFKDASSDDSYFIPKLRGTGVYVEAAEKKDWYQTTQKIINQCLTEQEHSVFGECGAEVCAELSILCPAMARATNGDLVVCVGSAGVGRRAAAYIVATSLPATLLFVNHSGEFNTQFKNALTSAGSEANRTLIVISESTINNTTLGLIEALMNAQTEYAVPRDILPSLSHSQPNQQFLENIKQNLGIIITLDKNQGNLLDILQKNPFLYQESHILWLDSWSPDTLRQMPQLIIQRLLKEDIAEVKPDDHESIPVEGFIHIYNSLEADWMKAPARYVSFIKAYYYIVKRKKAALVQRKNMLLSGVEALRRARSEVATLQSEAAEQEAALSDKQAKANQALDQIGATVRAATDRKEEMHALKLNIEQENEKLQIRKKEIEAELASVEPIVTAARAAVGEIKPESLSELARIGTPLSRRVLAWNPDNATGVEVLFSSAQVGRQAGHVAVACAWRVARLRGVVSNTEVRSLRAPPEVVRDVLEGVLRLMGIADTSWHSMKNFLSKRGVKEDIRCLDASQITPEAVQSVQRLLETRGSSFEAAAARRASAACAPLAAWVRANVEHARALARVQPLQLQQAQLMRQFISGNARLRRASASCALARVQPLQLQQSQLMRNLQDAENQLAALSTGLTTVDERVASLKEQLGKHTRDAATIELRLSNAAKTIDTARGLLEQLAQEYSAWEIDLEHISKEILELNVRSLLAAAYIVYLPDVTEPQAREYIRKWGELIGFEDADFSVINFLSTTEKQLKWDADGLSSDRSAMKNAVLIDQILESNKCGFTPLIIDPDGDALPWLKNTLADVSCDFISQHSDKLQTAIQYAVRLGRILVITDVDSIHPSWATLLRGLPLSGTTIANPSVRLLLYTRDATLPSRLPPQHRATLSLVHFTARVDGLTDQLVHYALHQQNPEVTEKAKEIKLQKATLQKQQHELQENLLKDLSTNSDILHDAHLIASLNKTRSSGATVAAALSAARAVEEQAASACQHYQPSADSSFPQQDAVEWRHRRRGAERGPRRRAASSQRVPTVPA</sequence>
<keyword evidence="1" id="KW-0175">Coiled coil</keyword>
<dbReference type="Gene3D" id="6.10.140.1060">
    <property type="match status" value="1"/>
</dbReference>
<dbReference type="Gene3D" id="1.20.920.20">
    <property type="match status" value="2"/>
</dbReference>
<evidence type="ECO:0000259" key="4">
    <source>
        <dbReference type="Pfam" id="PF12781"/>
    </source>
</evidence>
<feature type="domain" description="Dynein heavy chain ATP-binding dynein motor region" evidence="4">
    <location>
        <begin position="1308"/>
        <end position="1520"/>
    </location>
</feature>
<dbReference type="GO" id="GO:0005868">
    <property type="term" value="C:cytoplasmic dynein complex"/>
    <property type="evidence" value="ECO:0007669"/>
    <property type="project" value="TreeGrafter"/>
</dbReference>
<dbReference type="GO" id="GO:0016887">
    <property type="term" value="F:ATP hydrolysis activity"/>
    <property type="evidence" value="ECO:0007669"/>
    <property type="project" value="InterPro"/>
</dbReference>
<dbReference type="InterPro" id="IPR035706">
    <property type="entry name" value="AAA_9"/>
</dbReference>
<dbReference type="InterPro" id="IPR011704">
    <property type="entry name" value="ATPase_dyneun-rel_AAA"/>
</dbReference>
<evidence type="ECO:0000259" key="5">
    <source>
        <dbReference type="Pfam" id="PF22597"/>
    </source>
</evidence>
<dbReference type="Pfam" id="PF12781">
    <property type="entry name" value="AAA_9"/>
    <property type="match status" value="1"/>
</dbReference>
<feature type="compositionally biased region" description="Basic residues" evidence="2">
    <location>
        <begin position="1561"/>
        <end position="1575"/>
    </location>
</feature>
<evidence type="ECO:0000256" key="1">
    <source>
        <dbReference type="SAM" id="Coils"/>
    </source>
</evidence>
<dbReference type="GO" id="GO:0005930">
    <property type="term" value="C:axoneme"/>
    <property type="evidence" value="ECO:0007669"/>
    <property type="project" value="TreeGrafter"/>
</dbReference>
<accession>A0A8S4D5Q8</accession>
<feature type="coiled-coil region" evidence="1">
    <location>
        <begin position="1216"/>
        <end position="1250"/>
    </location>
</feature>
<feature type="region of interest" description="Disordered" evidence="2">
    <location>
        <begin position="1545"/>
        <end position="1586"/>
    </location>
</feature>
<dbReference type="EMBL" id="CAJHNJ030000002">
    <property type="protein sequence ID" value="CAG9090833.1"/>
    <property type="molecule type" value="Genomic_DNA"/>
</dbReference>
<evidence type="ECO:0000313" key="7">
    <source>
        <dbReference type="Proteomes" id="UP000653454"/>
    </source>
</evidence>
<dbReference type="InterPro" id="IPR054354">
    <property type="entry name" value="DYNC2H1-like_lid"/>
</dbReference>
<evidence type="ECO:0000259" key="3">
    <source>
        <dbReference type="Pfam" id="PF07728"/>
    </source>
</evidence>
<dbReference type="PANTHER" id="PTHR10676">
    <property type="entry name" value="DYNEIN HEAVY CHAIN FAMILY PROTEIN"/>
    <property type="match status" value="1"/>
</dbReference>
<evidence type="ECO:0000313" key="6">
    <source>
        <dbReference type="EMBL" id="CAG9090833.1"/>
    </source>
</evidence>
<protein>
    <submittedName>
        <fullName evidence="6">(diamondback moth) hypothetical protein</fullName>
    </submittedName>
</protein>
<proteinExistence type="predicted"/>
<feature type="coiled-coil region" evidence="1">
    <location>
        <begin position="1160"/>
        <end position="1187"/>
    </location>
</feature>
<organism evidence="6 7">
    <name type="scientific">Plutella xylostella</name>
    <name type="common">Diamondback moth</name>
    <name type="synonym">Plutella maculipennis</name>
    <dbReference type="NCBI Taxonomy" id="51655"/>
    <lineage>
        <taxon>Eukaryota</taxon>
        <taxon>Metazoa</taxon>
        <taxon>Ecdysozoa</taxon>
        <taxon>Arthropoda</taxon>
        <taxon>Hexapoda</taxon>
        <taxon>Insecta</taxon>
        <taxon>Pterygota</taxon>
        <taxon>Neoptera</taxon>
        <taxon>Endopterygota</taxon>
        <taxon>Lepidoptera</taxon>
        <taxon>Glossata</taxon>
        <taxon>Ditrysia</taxon>
        <taxon>Yponomeutoidea</taxon>
        <taxon>Plutellidae</taxon>
        <taxon>Plutella</taxon>
    </lineage>
</organism>
<dbReference type="GO" id="GO:0051959">
    <property type="term" value="F:dynein light intermediate chain binding"/>
    <property type="evidence" value="ECO:0007669"/>
    <property type="project" value="InterPro"/>
</dbReference>
<keyword evidence="7" id="KW-1185">Reference proteome</keyword>
<dbReference type="GO" id="GO:0060271">
    <property type="term" value="P:cilium assembly"/>
    <property type="evidence" value="ECO:0007669"/>
    <property type="project" value="TreeGrafter"/>
</dbReference>
<dbReference type="Gene3D" id="3.40.50.300">
    <property type="entry name" value="P-loop containing nucleotide triphosphate hydrolases"/>
    <property type="match status" value="4"/>
</dbReference>
<dbReference type="GO" id="GO:0060294">
    <property type="term" value="P:cilium movement involved in cell motility"/>
    <property type="evidence" value="ECO:0007669"/>
    <property type="project" value="TreeGrafter"/>
</dbReference>
<dbReference type="InterPro" id="IPR027417">
    <property type="entry name" value="P-loop_NTPase"/>
</dbReference>
<dbReference type="GO" id="GO:0005524">
    <property type="term" value="F:ATP binding"/>
    <property type="evidence" value="ECO:0007669"/>
    <property type="project" value="InterPro"/>
</dbReference>
<feature type="domain" description="Dynein 2 heavy chain 1 cytoplasmic ATPase lid" evidence="5">
    <location>
        <begin position="478"/>
        <end position="552"/>
    </location>
</feature>
<evidence type="ECO:0000256" key="2">
    <source>
        <dbReference type="SAM" id="MobiDB-lite"/>
    </source>
</evidence>
<dbReference type="GO" id="GO:0008569">
    <property type="term" value="F:minus-end-directed microtubule motor activity"/>
    <property type="evidence" value="ECO:0007669"/>
    <property type="project" value="TreeGrafter"/>
</dbReference>
<feature type="compositionally biased region" description="Polar residues" evidence="2">
    <location>
        <begin position="1545"/>
        <end position="1554"/>
    </location>
</feature>
<feature type="compositionally biased region" description="Polar residues" evidence="2">
    <location>
        <begin position="1577"/>
        <end position="1586"/>
    </location>
</feature>
<dbReference type="GO" id="GO:0097729">
    <property type="term" value="C:9+2 motile cilium"/>
    <property type="evidence" value="ECO:0007669"/>
    <property type="project" value="TreeGrafter"/>
</dbReference>
<feature type="domain" description="ATPase dynein-related AAA" evidence="3">
    <location>
        <begin position="2"/>
        <end position="102"/>
    </location>
</feature>
<dbReference type="SUPFAM" id="SSF52540">
    <property type="entry name" value="P-loop containing nucleoside triphosphate hydrolases"/>
    <property type="match status" value="1"/>
</dbReference>
<dbReference type="PANTHER" id="PTHR10676:SF352">
    <property type="entry name" value="CYTOPLASMIC DYNEIN 2 HEAVY CHAIN 1"/>
    <property type="match status" value="1"/>
</dbReference>
<comment type="caution">
    <text evidence="6">The sequence shown here is derived from an EMBL/GenBank/DDBJ whole genome shotgun (WGS) entry which is preliminary data.</text>
</comment>
<dbReference type="Proteomes" id="UP000653454">
    <property type="component" value="Unassembled WGS sequence"/>
</dbReference>
<gene>
    <name evidence="6" type="ORF">PLXY2_LOCUS860</name>
</gene>